<evidence type="ECO:0000256" key="4">
    <source>
        <dbReference type="ARBA" id="ARBA00022833"/>
    </source>
</evidence>
<evidence type="ECO:0000256" key="2">
    <source>
        <dbReference type="ARBA" id="ARBA00022723"/>
    </source>
</evidence>
<feature type="domain" description="Arf-GAP" evidence="7">
    <location>
        <begin position="7"/>
        <end position="124"/>
    </location>
</feature>
<evidence type="ECO:0000259" key="7">
    <source>
        <dbReference type="PROSITE" id="PS50115"/>
    </source>
</evidence>
<dbReference type="SMART" id="SM00105">
    <property type="entry name" value="ArfGap"/>
    <property type="match status" value="1"/>
</dbReference>
<evidence type="ECO:0000256" key="3">
    <source>
        <dbReference type="ARBA" id="ARBA00022771"/>
    </source>
</evidence>
<keyword evidence="9" id="KW-1185">Reference proteome</keyword>
<dbReference type="PROSITE" id="PS50115">
    <property type="entry name" value="ARFGAP"/>
    <property type="match status" value="1"/>
</dbReference>
<dbReference type="InterPro" id="IPR038508">
    <property type="entry name" value="ArfGAP_dom_sf"/>
</dbReference>
<sequence>MASPRTRRVIKDLRVINENNFCFECGASNPQWASVTYGIWICLDCSGLHRALGVHISFVRSLSMDKWKESELNKMKVGGNKHAKDFFESQPDFQLNWSLQQKYNSKAAALLRDKILALSENREWSVKTSSANNYTPPRFPSNRNSSNNSHFMNDNTNRYAESESRYQGFGNTASDVNADGDILSDAMSSLSVGWNMLSKGASTAAYYAKDIGSHATAKATELGGTVTEKVRDSTLISNTSLGSIAQRATELGSRSWSGLSNFVKSSSSLNSFSLINPNKSQYEDLTTPSKTGFNNAVRDEYQREEGNFSDEYGDKNDVSSKREISFTIDDIQMRVSSSLIDFDADINANAVSTETRAKTVELAESDKMKPKKKDWDDDAWDILNQ</sequence>
<dbReference type="GO" id="GO:0000139">
    <property type="term" value="C:Golgi membrane"/>
    <property type="evidence" value="ECO:0007669"/>
    <property type="project" value="TreeGrafter"/>
</dbReference>
<protein>
    <submittedName>
        <fullName evidence="10">Arf-GAP domain-containing protein</fullName>
    </submittedName>
</protein>
<organism evidence="10">
    <name type="scientific">Anisakis simplex</name>
    <name type="common">Herring worm</name>
    <dbReference type="NCBI Taxonomy" id="6269"/>
    <lineage>
        <taxon>Eukaryota</taxon>
        <taxon>Metazoa</taxon>
        <taxon>Ecdysozoa</taxon>
        <taxon>Nematoda</taxon>
        <taxon>Chromadorea</taxon>
        <taxon>Rhabditida</taxon>
        <taxon>Spirurina</taxon>
        <taxon>Ascaridomorpha</taxon>
        <taxon>Ascaridoidea</taxon>
        <taxon>Anisakidae</taxon>
        <taxon>Anisakis</taxon>
        <taxon>Anisakis simplex complex</taxon>
    </lineage>
</organism>
<accession>A0A0M3K9L4</accession>
<feature type="region of interest" description="Disordered" evidence="6">
    <location>
        <begin position="129"/>
        <end position="155"/>
    </location>
</feature>
<dbReference type="Pfam" id="PF01412">
    <property type="entry name" value="ArfGap"/>
    <property type="match status" value="1"/>
</dbReference>
<evidence type="ECO:0000313" key="9">
    <source>
        <dbReference type="Proteomes" id="UP000267096"/>
    </source>
</evidence>
<dbReference type="OrthoDB" id="983479at2759"/>
<evidence type="ECO:0000256" key="6">
    <source>
        <dbReference type="SAM" id="MobiDB-lite"/>
    </source>
</evidence>
<dbReference type="PANTHER" id="PTHR46395">
    <property type="entry name" value="ADP-RIBOSYLATION FACTOR GTPASE-ACTIVATING PROTEIN 1"/>
    <property type="match status" value="1"/>
</dbReference>
<dbReference type="GO" id="GO:0008270">
    <property type="term" value="F:zinc ion binding"/>
    <property type="evidence" value="ECO:0007669"/>
    <property type="project" value="UniProtKB-KW"/>
</dbReference>
<feature type="compositionally biased region" description="Acidic residues" evidence="6">
    <location>
        <begin position="376"/>
        <end position="385"/>
    </location>
</feature>
<proteinExistence type="predicted"/>
<keyword evidence="3 5" id="KW-0863">Zinc-finger</keyword>
<dbReference type="PANTHER" id="PTHR46395:SF1">
    <property type="entry name" value="ADP-RIBOSYLATION FACTOR GTPASE-ACTIVATING PROTEIN 1"/>
    <property type="match status" value="1"/>
</dbReference>
<dbReference type="PRINTS" id="PR00405">
    <property type="entry name" value="REVINTRACTNG"/>
</dbReference>
<dbReference type="Proteomes" id="UP000267096">
    <property type="component" value="Unassembled WGS sequence"/>
</dbReference>
<dbReference type="GO" id="GO:0030100">
    <property type="term" value="P:regulation of endocytosis"/>
    <property type="evidence" value="ECO:0007669"/>
    <property type="project" value="TreeGrafter"/>
</dbReference>
<dbReference type="FunFam" id="1.10.220.150:FF:000014">
    <property type="entry name" value="ADP-ribosylation factor GTPase-activating protein"/>
    <property type="match status" value="1"/>
</dbReference>
<reference evidence="10" key="1">
    <citation type="submission" date="2017-02" db="UniProtKB">
        <authorList>
            <consortium name="WormBaseParasite"/>
        </authorList>
    </citation>
    <scope>IDENTIFICATION</scope>
</reference>
<keyword evidence="4" id="KW-0862">Zinc</keyword>
<dbReference type="SUPFAM" id="SSF57863">
    <property type="entry name" value="ArfGap/RecO-like zinc finger"/>
    <property type="match status" value="1"/>
</dbReference>
<dbReference type="WBParaSite" id="ASIM_0001765801-mRNA-1">
    <property type="protein sequence ID" value="ASIM_0001765801-mRNA-1"/>
    <property type="gene ID" value="ASIM_0001765801"/>
</dbReference>
<evidence type="ECO:0000256" key="1">
    <source>
        <dbReference type="ARBA" id="ARBA00022468"/>
    </source>
</evidence>
<reference evidence="8 9" key="2">
    <citation type="submission" date="2018-11" db="EMBL/GenBank/DDBJ databases">
        <authorList>
            <consortium name="Pathogen Informatics"/>
        </authorList>
    </citation>
    <scope>NUCLEOTIDE SEQUENCE [LARGE SCALE GENOMIC DNA]</scope>
</reference>
<dbReference type="InterPro" id="IPR037278">
    <property type="entry name" value="ARFGAP/RecO"/>
</dbReference>
<name>A0A0M3K9L4_ANISI</name>
<feature type="region of interest" description="Disordered" evidence="6">
    <location>
        <begin position="365"/>
        <end position="385"/>
    </location>
</feature>
<dbReference type="Gene3D" id="1.10.220.150">
    <property type="entry name" value="Arf GTPase activating protein"/>
    <property type="match status" value="1"/>
</dbReference>
<dbReference type="GO" id="GO:0005096">
    <property type="term" value="F:GTPase activator activity"/>
    <property type="evidence" value="ECO:0007669"/>
    <property type="project" value="UniProtKB-KW"/>
</dbReference>
<dbReference type="AlphaFoldDB" id="A0A0M3K9L4"/>
<keyword evidence="2" id="KW-0479">Metal-binding</keyword>
<dbReference type="GO" id="GO:0032012">
    <property type="term" value="P:regulation of ARF protein signal transduction"/>
    <property type="evidence" value="ECO:0007669"/>
    <property type="project" value="TreeGrafter"/>
</dbReference>
<evidence type="ECO:0000313" key="10">
    <source>
        <dbReference type="WBParaSite" id="ASIM_0001765801-mRNA-1"/>
    </source>
</evidence>
<keyword evidence="1" id="KW-0343">GTPase activation</keyword>
<dbReference type="EMBL" id="UYRR01033699">
    <property type="protein sequence ID" value="VDK59391.1"/>
    <property type="molecule type" value="Genomic_DNA"/>
</dbReference>
<evidence type="ECO:0000313" key="8">
    <source>
        <dbReference type="EMBL" id="VDK59391.1"/>
    </source>
</evidence>
<dbReference type="InterPro" id="IPR001164">
    <property type="entry name" value="ArfGAP_dom"/>
</dbReference>
<dbReference type="CDD" id="cd08830">
    <property type="entry name" value="ArfGap_ArfGap1"/>
    <property type="match status" value="1"/>
</dbReference>
<gene>
    <name evidence="8" type="ORF">ASIM_LOCUS17062</name>
</gene>
<evidence type="ECO:0000256" key="5">
    <source>
        <dbReference type="PROSITE-ProRule" id="PRU00288"/>
    </source>
</evidence>